<evidence type="ECO:0000256" key="5">
    <source>
        <dbReference type="ARBA" id="ARBA00023204"/>
    </source>
</evidence>
<evidence type="ECO:0000256" key="2">
    <source>
        <dbReference type="ARBA" id="ARBA00022763"/>
    </source>
</evidence>
<dbReference type="InterPro" id="IPR036286">
    <property type="entry name" value="LexA/Signal_pep-like_sf"/>
</dbReference>
<dbReference type="Proteomes" id="UP000269883">
    <property type="component" value="Chromosome"/>
</dbReference>
<evidence type="ECO:0000313" key="10">
    <source>
        <dbReference type="Proteomes" id="UP000269883"/>
    </source>
</evidence>
<dbReference type="GO" id="GO:0006281">
    <property type="term" value="P:DNA repair"/>
    <property type="evidence" value="ECO:0007669"/>
    <property type="project" value="UniProtKB-KW"/>
</dbReference>
<keyword evidence="10" id="KW-1185">Reference proteome</keyword>
<evidence type="ECO:0000256" key="1">
    <source>
        <dbReference type="ARBA" id="ARBA00007484"/>
    </source>
</evidence>
<dbReference type="GO" id="GO:0003677">
    <property type="term" value="F:DNA binding"/>
    <property type="evidence" value="ECO:0007669"/>
    <property type="project" value="InterPro"/>
</dbReference>
<keyword evidence="6" id="KW-0742">SOS response</keyword>
<dbReference type="CDD" id="cd06529">
    <property type="entry name" value="S24_LexA-like"/>
    <property type="match status" value="1"/>
</dbReference>
<gene>
    <name evidence="9" type="primary">umuD</name>
    <name evidence="9" type="ORF">DFE_1658</name>
</gene>
<name>A0A2Z6AYP5_9BACT</name>
<dbReference type="InterPro" id="IPR050077">
    <property type="entry name" value="LexA_repressor"/>
</dbReference>
<comment type="similarity">
    <text evidence="1 7">Belongs to the peptidase S24 family.</text>
</comment>
<dbReference type="PANTHER" id="PTHR33516:SF2">
    <property type="entry name" value="LEXA REPRESSOR-RELATED"/>
    <property type="match status" value="1"/>
</dbReference>
<keyword evidence="4 7" id="KW-0068">Autocatalytic cleavage</keyword>
<evidence type="ECO:0000256" key="4">
    <source>
        <dbReference type="ARBA" id="ARBA00022813"/>
    </source>
</evidence>
<evidence type="ECO:0000256" key="3">
    <source>
        <dbReference type="ARBA" id="ARBA00022801"/>
    </source>
</evidence>
<dbReference type="PRINTS" id="PR00726">
    <property type="entry name" value="LEXASERPTASE"/>
</dbReference>
<dbReference type="InterPro" id="IPR015927">
    <property type="entry name" value="Peptidase_S24_S26A/B/C"/>
</dbReference>
<dbReference type="RefSeq" id="WP_126378435.1">
    <property type="nucleotide sequence ID" value="NZ_AP017378.1"/>
</dbReference>
<dbReference type="GO" id="GO:0016787">
    <property type="term" value="F:hydrolase activity"/>
    <property type="evidence" value="ECO:0007669"/>
    <property type="project" value="UniProtKB-KW"/>
</dbReference>
<keyword evidence="5" id="KW-0234">DNA repair</keyword>
<evidence type="ECO:0000256" key="7">
    <source>
        <dbReference type="RuleBase" id="RU003991"/>
    </source>
</evidence>
<keyword evidence="3 7" id="KW-0378">Hydrolase</keyword>
<keyword evidence="2" id="KW-0227">DNA damage</keyword>
<reference evidence="9 10" key="1">
    <citation type="journal article" date="2018" name="Sci. Adv.">
        <title>Multi-heme cytochromes provide a pathway for survival in energy-limited environments.</title>
        <authorList>
            <person name="Deng X."/>
            <person name="Dohmae N."/>
            <person name="Nealson K.H."/>
            <person name="Hashimoto K."/>
            <person name="Okamoto A."/>
        </authorList>
    </citation>
    <scope>NUCLEOTIDE SEQUENCE [LARGE SCALE GENOMIC DNA]</scope>
    <source>
        <strain evidence="9 10">IS5</strain>
    </source>
</reference>
<dbReference type="Pfam" id="PF00717">
    <property type="entry name" value="Peptidase_S24"/>
    <property type="match status" value="1"/>
</dbReference>
<dbReference type="OrthoDB" id="9802364at2"/>
<dbReference type="AlphaFoldDB" id="A0A2Z6AYP5"/>
<proteinExistence type="inferred from homology"/>
<dbReference type="KEGG" id="dfl:DFE_1658"/>
<dbReference type="GO" id="GO:0006355">
    <property type="term" value="P:regulation of DNA-templated transcription"/>
    <property type="evidence" value="ECO:0007669"/>
    <property type="project" value="InterPro"/>
</dbReference>
<dbReference type="GO" id="GO:0009432">
    <property type="term" value="P:SOS response"/>
    <property type="evidence" value="ECO:0007669"/>
    <property type="project" value="UniProtKB-KW"/>
</dbReference>
<dbReference type="EMBL" id="AP017378">
    <property type="protein sequence ID" value="BBD08384.1"/>
    <property type="molecule type" value="Genomic_DNA"/>
</dbReference>
<feature type="domain" description="Peptidase S24/S26A/S26B/S26C" evidence="8">
    <location>
        <begin position="43"/>
        <end position="159"/>
    </location>
</feature>
<sequence>MPCEQHTDARKYCPNNTHTPLAAPLLQDGNLLGFSPHTPLELPLYLTPVAAGFPSPADDYIDQTLDLNEHLVAHPAATFFVRACGDSMLGAGIHNKDILVVDRALNPKDRDVIIAALDGELTVKRIRNKNGHVWLLPENPDYKPIQVGPEACFEIWGVVTYVIHKV</sequence>
<dbReference type="Gene3D" id="2.10.109.10">
    <property type="entry name" value="Umud Fragment, subunit A"/>
    <property type="match status" value="1"/>
</dbReference>
<dbReference type="NCBIfam" id="NF007621">
    <property type="entry name" value="PRK10276.1"/>
    <property type="match status" value="1"/>
</dbReference>
<dbReference type="SUPFAM" id="SSF51306">
    <property type="entry name" value="LexA/Signal peptidase"/>
    <property type="match status" value="1"/>
</dbReference>
<evidence type="ECO:0000256" key="6">
    <source>
        <dbReference type="ARBA" id="ARBA00023236"/>
    </source>
</evidence>
<dbReference type="InterPro" id="IPR039418">
    <property type="entry name" value="LexA-like"/>
</dbReference>
<protein>
    <submittedName>
        <fullName evidence="9">DNA polymerase V subunit D</fullName>
    </submittedName>
</protein>
<organism evidence="9 10">
    <name type="scientific">Desulfovibrio ferrophilus</name>
    <dbReference type="NCBI Taxonomy" id="241368"/>
    <lineage>
        <taxon>Bacteria</taxon>
        <taxon>Pseudomonadati</taxon>
        <taxon>Thermodesulfobacteriota</taxon>
        <taxon>Desulfovibrionia</taxon>
        <taxon>Desulfovibrionales</taxon>
        <taxon>Desulfovibrionaceae</taxon>
        <taxon>Desulfovibrio</taxon>
    </lineage>
</organism>
<evidence type="ECO:0000313" key="9">
    <source>
        <dbReference type="EMBL" id="BBD08384.1"/>
    </source>
</evidence>
<dbReference type="PANTHER" id="PTHR33516">
    <property type="entry name" value="LEXA REPRESSOR"/>
    <property type="match status" value="1"/>
</dbReference>
<evidence type="ECO:0000259" key="8">
    <source>
        <dbReference type="Pfam" id="PF00717"/>
    </source>
</evidence>
<dbReference type="InterPro" id="IPR006197">
    <property type="entry name" value="Peptidase_S24_LexA"/>
</dbReference>
<accession>A0A2Z6AYP5</accession>